<evidence type="ECO:0000256" key="6">
    <source>
        <dbReference type="ARBA" id="ARBA00022692"/>
    </source>
</evidence>
<dbReference type="PANTHER" id="PTHR34308:SF1">
    <property type="entry name" value="COBALAMIN BIOSYNTHESIS PROTEIN CBIB"/>
    <property type="match status" value="1"/>
</dbReference>
<evidence type="ECO:0000256" key="1">
    <source>
        <dbReference type="ARBA" id="ARBA00004651"/>
    </source>
</evidence>
<organism evidence="10 11">
    <name type="scientific">Tannerella sp. oral taxon BU063 isolate Cell 2</name>
    <dbReference type="NCBI Taxonomy" id="1411148"/>
    <lineage>
        <taxon>Bacteria</taxon>
        <taxon>Pseudomonadati</taxon>
        <taxon>Bacteroidota</taxon>
        <taxon>Bacteroidia</taxon>
        <taxon>Bacteroidales</taxon>
        <taxon>Tannerellaceae</taxon>
        <taxon>Tannerella</taxon>
    </lineage>
</organism>
<gene>
    <name evidence="9" type="primary">cobD</name>
    <name evidence="10" type="ORF">N425_06985</name>
</gene>
<dbReference type="HAMAP" id="MF_00024">
    <property type="entry name" value="CobD_CbiB"/>
    <property type="match status" value="1"/>
</dbReference>
<dbReference type="GO" id="GO:0015420">
    <property type="term" value="F:ABC-type vitamin B12 transporter activity"/>
    <property type="evidence" value="ECO:0007669"/>
    <property type="project" value="UniProtKB-UniRule"/>
</dbReference>
<keyword evidence="8 9" id="KW-0472">Membrane</keyword>
<comment type="subcellular location">
    <subcellularLocation>
        <location evidence="1 9">Cell membrane</location>
        <topology evidence="1 9">Multi-pass membrane protein</topology>
    </subcellularLocation>
</comment>
<dbReference type="PANTHER" id="PTHR34308">
    <property type="entry name" value="COBALAMIN BIOSYNTHESIS PROTEIN CBIB"/>
    <property type="match status" value="1"/>
</dbReference>
<comment type="function">
    <text evidence="9">Converts cobyric acid to cobinamide by the addition of aminopropanol on the F carboxylic group.</text>
</comment>
<dbReference type="NCBIfam" id="TIGR00380">
    <property type="entry name" value="cobal_cbiB"/>
    <property type="match status" value="1"/>
</dbReference>
<keyword evidence="7 9" id="KW-1133">Transmembrane helix</keyword>
<evidence type="ECO:0000256" key="2">
    <source>
        <dbReference type="ARBA" id="ARBA00004953"/>
    </source>
</evidence>
<keyword evidence="4 9" id="KW-1003">Cell membrane</keyword>
<dbReference type="EMBL" id="AYUF01000425">
    <property type="protein sequence ID" value="ETK01937.1"/>
    <property type="molecule type" value="Genomic_DNA"/>
</dbReference>
<evidence type="ECO:0000256" key="9">
    <source>
        <dbReference type="HAMAP-Rule" id="MF_00024"/>
    </source>
</evidence>
<evidence type="ECO:0000313" key="10">
    <source>
        <dbReference type="EMBL" id="ETK01937.1"/>
    </source>
</evidence>
<evidence type="ECO:0000313" key="11">
    <source>
        <dbReference type="Proteomes" id="UP000018837"/>
    </source>
</evidence>
<evidence type="ECO:0000256" key="3">
    <source>
        <dbReference type="ARBA" id="ARBA00006263"/>
    </source>
</evidence>
<comment type="caution">
    <text evidence="9">Lacks conserved residue(s) required for the propagation of feature annotation.</text>
</comment>
<accession>W2C617</accession>
<evidence type="ECO:0000256" key="4">
    <source>
        <dbReference type="ARBA" id="ARBA00022475"/>
    </source>
</evidence>
<dbReference type="Pfam" id="PF03186">
    <property type="entry name" value="CobD_Cbib"/>
    <property type="match status" value="1"/>
</dbReference>
<dbReference type="InterPro" id="IPR004485">
    <property type="entry name" value="Cobalamin_biosynth_CobD/CbiB"/>
</dbReference>
<comment type="similarity">
    <text evidence="3 9">Belongs to the CobD/CbiB family.</text>
</comment>
<keyword evidence="5 9" id="KW-0169">Cobalamin biosynthesis</keyword>
<dbReference type="PATRIC" id="fig|1411148.3.peg.1059"/>
<feature type="transmembrane region" description="Helical" evidence="9">
    <location>
        <begin position="57"/>
        <end position="78"/>
    </location>
</feature>
<dbReference type="GO" id="GO:0048472">
    <property type="term" value="F:threonine-phosphate decarboxylase activity"/>
    <property type="evidence" value="ECO:0007669"/>
    <property type="project" value="InterPro"/>
</dbReference>
<comment type="pathway">
    <text evidence="2 9">Cofactor biosynthesis; adenosylcobalamin biosynthesis.</text>
</comment>
<evidence type="ECO:0000256" key="7">
    <source>
        <dbReference type="ARBA" id="ARBA00022989"/>
    </source>
</evidence>
<comment type="caution">
    <text evidence="10">The sequence shown here is derived from an EMBL/GenBank/DDBJ whole genome shotgun (WGS) entry which is preliminary data.</text>
</comment>
<evidence type="ECO:0000256" key="8">
    <source>
        <dbReference type="ARBA" id="ARBA00023136"/>
    </source>
</evidence>
<proteinExistence type="inferred from homology"/>
<dbReference type="GO" id="GO:0009236">
    <property type="term" value="P:cobalamin biosynthetic process"/>
    <property type="evidence" value="ECO:0007669"/>
    <property type="project" value="UniProtKB-UniRule"/>
</dbReference>
<dbReference type="Proteomes" id="UP000018837">
    <property type="component" value="Unassembled WGS sequence"/>
</dbReference>
<protein>
    <recommendedName>
        <fullName evidence="9">Cobalamin biosynthesis protein CobD</fullName>
    </recommendedName>
</protein>
<name>W2C617_9BACT</name>
<feature type="transmembrane region" description="Helical" evidence="9">
    <location>
        <begin position="297"/>
        <end position="315"/>
    </location>
</feature>
<keyword evidence="6 9" id="KW-0812">Transmembrane</keyword>
<dbReference type="AlphaFoldDB" id="W2C617"/>
<feature type="transmembrane region" description="Helical" evidence="9">
    <location>
        <begin position="84"/>
        <end position="103"/>
    </location>
</feature>
<dbReference type="GO" id="GO:0005886">
    <property type="term" value="C:plasma membrane"/>
    <property type="evidence" value="ECO:0007669"/>
    <property type="project" value="UniProtKB-SubCell"/>
</dbReference>
<dbReference type="UniPathway" id="UPA00148"/>
<evidence type="ECO:0000256" key="5">
    <source>
        <dbReference type="ARBA" id="ARBA00022573"/>
    </source>
</evidence>
<sequence>MEAYLLFLIPLIGGWLLDKLLGDPRWMPHPIVLFGRLIAWGDTWLNRGRHRTLKGGLLAIVLIAGTFAATWALIVVGYRYGGRWGIVVPTLLVWLGLAGRTLLHEVREVFYACSRSTNEGRRQVARIVGRDTSQLSAREVRAAALETLAENLSDGVVAPLFWYAFLGVPGMMAYKMINTLDSMIGYRNARYLRFGRIAARIDDVANYIPARLTAYLMLAVSGRRSLIPFVRRYGRCHKSPNSGYPEAALAGILDCRFGGTHTYFGQPVEKPYIGTNPRPLTMDDYRNSAFVAHRTEAMAVMLTAIAGIAYLFFIIP</sequence>
<reference evidence="10 11" key="1">
    <citation type="submission" date="2013-11" db="EMBL/GenBank/DDBJ databases">
        <title>Single cell genomics of uncultured Tannerella BU063 (oral taxon 286).</title>
        <authorList>
            <person name="Beall C.J."/>
            <person name="Campbell A.G."/>
            <person name="Griffen A.L."/>
            <person name="Podar M."/>
            <person name="Leys E.J."/>
        </authorList>
    </citation>
    <scope>NUCLEOTIDE SEQUENCE [LARGE SCALE GENOMIC DNA]</scope>
    <source>
        <strain evidence="10">Cell 2</strain>
    </source>
</reference>